<dbReference type="Proteomes" id="UP000007797">
    <property type="component" value="Unassembled WGS sequence"/>
</dbReference>
<feature type="region of interest" description="Disordered" evidence="1">
    <location>
        <begin position="47"/>
        <end position="98"/>
    </location>
</feature>
<reference evidence="3" key="1">
    <citation type="journal article" date="2011" name="Genome Res.">
        <title>Phylogeny-wide analysis of social amoeba genomes highlights ancient origins for complex intercellular communication.</title>
        <authorList>
            <person name="Heidel A.J."/>
            <person name="Lawal H.M."/>
            <person name="Felder M."/>
            <person name="Schilde C."/>
            <person name="Helps N.R."/>
            <person name="Tunggal B."/>
            <person name="Rivero F."/>
            <person name="John U."/>
            <person name="Schleicher M."/>
            <person name="Eichinger L."/>
            <person name="Platzer M."/>
            <person name="Noegel A.A."/>
            <person name="Schaap P."/>
            <person name="Gloeckner G."/>
        </authorList>
    </citation>
    <scope>NUCLEOTIDE SEQUENCE [LARGE SCALE GENOMIC DNA]</scope>
    <source>
        <strain evidence="3">SH3</strain>
    </source>
</reference>
<name>F4PQM9_CACFS</name>
<dbReference type="RefSeq" id="XP_004359046.1">
    <property type="nucleotide sequence ID" value="XM_004358989.1"/>
</dbReference>
<keyword evidence="3" id="KW-1185">Reference proteome</keyword>
<feature type="compositionally biased region" description="Low complexity" evidence="1">
    <location>
        <begin position="48"/>
        <end position="69"/>
    </location>
</feature>
<protein>
    <submittedName>
        <fullName evidence="2">Uncharacterized protein</fullName>
    </submittedName>
</protein>
<proteinExistence type="predicted"/>
<dbReference type="KEGG" id="dfa:DFA_01071"/>
<dbReference type="EMBL" id="GL883010">
    <property type="protein sequence ID" value="EGG21196.1"/>
    <property type="molecule type" value="Genomic_DNA"/>
</dbReference>
<gene>
    <name evidence="2" type="ORF">DFA_01071</name>
</gene>
<sequence length="98" mass="10955">MEFYASYDYSNTSRSSCCHACKRSMRTALISRDFGNKKKDFCSMKCYSSTSSSSSSPSLPLSNSKPLISTTSPLKNQRNFNNNNNSNNNNNIITTKDI</sequence>
<dbReference type="AlphaFoldDB" id="F4PQM9"/>
<feature type="compositionally biased region" description="Low complexity" evidence="1">
    <location>
        <begin position="76"/>
        <end position="91"/>
    </location>
</feature>
<organism evidence="2 3">
    <name type="scientific">Cavenderia fasciculata</name>
    <name type="common">Slime mold</name>
    <name type="synonym">Dictyostelium fasciculatum</name>
    <dbReference type="NCBI Taxonomy" id="261658"/>
    <lineage>
        <taxon>Eukaryota</taxon>
        <taxon>Amoebozoa</taxon>
        <taxon>Evosea</taxon>
        <taxon>Eumycetozoa</taxon>
        <taxon>Dictyostelia</taxon>
        <taxon>Acytosteliales</taxon>
        <taxon>Cavenderiaceae</taxon>
        <taxon>Cavenderia</taxon>
    </lineage>
</organism>
<evidence type="ECO:0000313" key="3">
    <source>
        <dbReference type="Proteomes" id="UP000007797"/>
    </source>
</evidence>
<evidence type="ECO:0000256" key="1">
    <source>
        <dbReference type="SAM" id="MobiDB-lite"/>
    </source>
</evidence>
<dbReference type="GeneID" id="14874088"/>
<evidence type="ECO:0000313" key="2">
    <source>
        <dbReference type="EMBL" id="EGG21196.1"/>
    </source>
</evidence>
<accession>F4PQM9</accession>